<dbReference type="Proteomes" id="UP000319040">
    <property type="component" value="Unassembled WGS sequence"/>
</dbReference>
<proteinExistence type="predicted"/>
<dbReference type="AlphaFoldDB" id="A0A521C3X4"/>
<sequence>METKAITTALIEHHEEMRDLVSKIKKDAKKFIFLKKHLDIHHELEEDLLLSHLNTKKKIKAESLESQEEHVVLNQLLLDLADFPQEHERWMVKFKVFEEILDHHLKEEEEDLFPEAEKILSKKELEELGAEFIEMKNHRLSVALKTKPEISNKS</sequence>
<evidence type="ECO:0000313" key="2">
    <source>
        <dbReference type="EMBL" id="SMO53410.1"/>
    </source>
</evidence>
<dbReference type="InterPro" id="IPR012312">
    <property type="entry name" value="Hemerythrin-like"/>
</dbReference>
<dbReference type="EMBL" id="FXTB01000002">
    <property type="protein sequence ID" value="SMO53410.1"/>
    <property type="molecule type" value="Genomic_DNA"/>
</dbReference>
<dbReference type="RefSeq" id="WP_142532613.1">
    <property type="nucleotide sequence ID" value="NZ_FXTB01000002.1"/>
</dbReference>
<accession>A0A521C3X4</accession>
<feature type="domain" description="Hemerythrin-like" evidence="1">
    <location>
        <begin position="7"/>
        <end position="115"/>
    </location>
</feature>
<gene>
    <name evidence="2" type="ORF">SAMN06265379_102319</name>
</gene>
<evidence type="ECO:0000259" key="1">
    <source>
        <dbReference type="Pfam" id="PF01814"/>
    </source>
</evidence>
<organism evidence="2 3">
    <name type="scientific">Saccharicrinis carchari</name>
    <dbReference type="NCBI Taxonomy" id="1168039"/>
    <lineage>
        <taxon>Bacteria</taxon>
        <taxon>Pseudomonadati</taxon>
        <taxon>Bacteroidota</taxon>
        <taxon>Bacteroidia</taxon>
        <taxon>Marinilabiliales</taxon>
        <taxon>Marinilabiliaceae</taxon>
        <taxon>Saccharicrinis</taxon>
    </lineage>
</organism>
<protein>
    <submittedName>
        <fullName evidence="2">Hemerythrin HHE cation binding domain-containing protein</fullName>
    </submittedName>
</protein>
<name>A0A521C3X4_SACCC</name>
<reference evidence="2 3" key="1">
    <citation type="submission" date="2017-05" db="EMBL/GenBank/DDBJ databases">
        <authorList>
            <person name="Varghese N."/>
            <person name="Submissions S."/>
        </authorList>
    </citation>
    <scope>NUCLEOTIDE SEQUENCE [LARGE SCALE GENOMIC DNA]</scope>
    <source>
        <strain evidence="2 3">DSM 27040</strain>
    </source>
</reference>
<keyword evidence="3" id="KW-1185">Reference proteome</keyword>
<dbReference type="Gene3D" id="1.20.120.520">
    <property type="entry name" value="nmb1532 protein domain like"/>
    <property type="match status" value="1"/>
</dbReference>
<evidence type="ECO:0000313" key="3">
    <source>
        <dbReference type="Proteomes" id="UP000319040"/>
    </source>
</evidence>
<dbReference type="Pfam" id="PF01814">
    <property type="entry name" value="Hemerythrin"/>
    <property type="match status" value="1"/>
</dbReference>
<dbReference type="OrthoDB" id="5523420at2"/>